<dbReference type="Gene3D" id="3.90.640.10">
    <property type="entry name" value="Actin, Chain A, domain 4"/>
    <property type="match status" value="1"/>
</dbReference>
<feature type="chain" id="PRO_5009133326" evidence="5">
    <location>
        <begin position="22"/>
        <end position="870"/>
    </location>
</feature>
<dbReference type="FunFam" id="3.30.420.40:FF:000171">
    <property type="entry name" value="Heat shock 70 kDa protein 4"/>
    <property type="match status" value="1"/>
</dbReference>
<dbReference type="GeneID" id="30178592"/>
<dbReference type="Proteomes" id="UP000094455">
    <property type="component" value="Unassembled WGS sequence"/>
</dbReference>
<dbReference type="InterPro" id="IPR013126">
    <property type="entry name" value="Hsp_70_fam"/>
</dbReference>
<feature type="compositionally biased region" description="Low complexity" evidence="4">
    <location>
        <begin position="855"/>
        <end position="864"/>
    </location>
</feature>
<proteinExistence type="predicted"/>
<keyword evidence="2" id="KW-0067">ATP-binding</keyword>
<keyword evidence="1" id="KW-0547">Nucleotide-binding</keyword>
<dbReference type="AlphaFoldDB" id="A0A1E3NF96"/>
<protein>
    <submittedName>
        <fullName evidence="6">Uncharacterized protein</fullName>
    </submittedName>
</protein>
<evidence type="ECO:0000256" key="3">
    <source>
        <dbReference type="ARBA" id="ARBA00023186"/>
    </source>
</evidence>
<evidence type="ECO:0000256" key="1">
    <source>
        <dbReference type="ARBA" id="ARBA00022741"/>
    </source>
</evidence>
<dbReference type="CDD" id="cd10230">
    <property type="entry name" value="ASKHA_NBD_HSP70_HYOU1"/>
    <property type="match status" value="1"/>
</dbReference>
<dbReference type="InterPro" id="IPR043129">
    <property type="entry name" value="ATPase_NBD"/>
</dbReference>
<name>A0A1E3NF96_9ASCO</name>
<dbReference type="STRING" id="763406.A0A1E3NF96"/>
<dbReference type="PANTHER" id="PTHR45639">
    <property type="entry name" value="HSC70CB, ISOFORM G-RELATED"/>
    <property type="match status" value="1"/>
</dbReference>
<accession>A0A1E3NF96</accession>
<feature type="compositionally biased region" description="Polar residues" evidence="4">
    <location>
        <begin position="835"/>
        <end position="849"/>
    </location>
</feature>
<feature type="signal peptide" evidence="5">
    <location>
        <begin position="1"/>
        <end position="21"/>
    </location>
</feature>
<dbReference type="PRINTS" id="PR00301">
    <property type="entry name" value="HEATSHOCK70"/>
</dbReference>
<evidence type="ECO:0000256" key="5">
    <source>
        <dbReference type="SAM" id="SignalP"/>
    </source>
</evidence>
<sequence length="870" mass="96791">MKISLGFVISFFLCLFGGNCALLGIDFGTEYTKAILVAPGVPFDILLTSESKRKDVSGLALLMDLDKDGKKEFHRKYGTQALSTCIKTPQSCMLYLKPLLGQSHSDDAMHDHASKFPGIGLGVQPGRDAVSVITADKSSKHNETFLVEEVIAMTFLEIKNRAMEYWQERSPETVGSVDEVVISVPRYFTEAARIALTDAAELAGLKVISLVDDGLAIAIDYGQKRTDFPENEKEYHLIVDAGAGATKVSLVSFVNSNNTLTLELENYGFSNKLNGELFTVMVKNIILEQFAERNNIPTDEILKDSRAMQKVWQAAEKGKLILSANTETTVNIESIYKELDFKGVITRAELEKKMEYSLSAIPEMLDTVFKGFDIKKLNSVILSGGSVRVPIVQQNLVDYFGSNELLSKNVNADESVVFGTTLEGAQILQLTRKKQFKVIDRSSVDYIIRYFSSETPSVPEGVIQVPQGLSSQEKLSANLTSFSDKFVPSIDIEVLSEGKSVIQKYSFKTPKRFNETTCEGGLEYSLNYGFSHSNIFQVKNIKLNCYPVVNGTVSEVAKVGNMLSDSTSYVFQPMSPQLKSKSISRLNAFEKKDLERQKMSDLKNKLEAKVYEIRYLLEENDNILPTELLESHSLNVTKSLQWLDYESDDATMKDVQEKIKEADRAESEIKLYQLVSQYDDALENIKLPYQLLLTRKDEIIKGIDEILEKDKALAGECEKYGIDYEKKIQKVYGTAWPSFETLVEQIEAETKTIEASVSLLEQGAEVFGSIEANVLVDAVRKLRKTEQLLASLEKGYESAFETRKDFVNHFLVSAKKAIKKAEKEKLKEQAKTESTEAGSSTEGGVTSVTVELAESSTPSAGSSSVAHDEL</sequence>
<dbReference type="GO" id="GO:0034663">
    <property type="term" value="C:endoplasmic reticulum chaperone complex"/>
    <property type="evidence" value="ECO:0007669"/>
    <property type="project" value="TreeGrafter"/>
</dbReference>
<gene>
    <name evidence="6" type="ORF">PICMEDRAFT_18179</name>
</gene>
<evidence type="ECO:0000313" key="6">
    <source>
        <dbReference type="EMBL" id="ODQ44794.1"/>
    </source>
</evidence>
<dbReference type="Pfam" id="PF00012">
    <property type="entry name" value="HSP70"/>
    <property type="match status" value="1"/>
</dbReference>
<evidence type="ECO:0000256" key="4">
    <source>
        <dbReference type="SAM" id="MobiDB-lite"/>
    </source>
</evidence>
<dbReference type="Gene3D" id="3.30.420.40">
    <property type="match status" value="2"/>
</dbReference>
<dbReference type="SUPFAM" id="SSF53067">
    <property type="entry name" value="Actin-like ATPase domain"/>
    <property type="match status" value="2"/>
</dbReference>
<feature type="region of interest" description="Disordered" evidence="4">
    <location>
        <begin position="823"/>
        <end position="870"/>
    </location>
</feature>
<reference evidence="6 7" key="1">
    <citation type="journal article" date="2016" name="Proc. Natl. Acad. Sci. U.S.A.">
        <title>Comparative genomics of biotechnologically important yeasts.</title>
        <authorList>
            <person name="Riley R."/>
            <person name="Haridas S."/>
            <person name="Wolfe K.H."/>
            <person name="Lopes M.R."/>
            <person name="Hittinger C.T."/>
            <person name="Goeker M."/>
            <person name="Salamov A.A."/>
            <person name="Wisecaver J.H."/>
            <person name="Long T.M."/>
            <person name="Calvey C.H."/>
            <person name="Aerts A.L."/>
            <person name="Barry K.W."/>
            <person name="Choi C."/>
            <person name="Clum A."/>
            <person name="Coughlan A.Y."/>
            <person name="Deshpande S."/>
            <person name="Douglass A.P."/>
            <person name="Hanson S.J."/>
            <person name="Klenk H.-P."/>
            <person name="LaButti K.M."/>
            <person name="Lapidus A."/>
            <person name="Lindquist E.A."/>
            <person name="Lipzen A.M."/>
            <person name="Meier-Kolthoff J.P."/>
            <person name="Ohm R.A."/>
            <person name="Otillar R.P."/>
            <person name="Pangilinan J.L."/>
            <person name="Peng Y."/>
            <person name="Rokas A."/>
            <person name="Rosa C.A."/>
            <person name="Scheuner C."/>
            <person name="Sibirny A.A."/>
            <person name="Slot J.C."/>
            <person name="Stielow J.B."/>
            <person name="Sun H."/>
            <person name="Kurtzman C.P."/>
            <person name="Blackwell M."/>
            <person name="Grigoriev I.V."/>
            <person name="Jeffries T.W."/>
        </authorList>
    </citation>
    <scope>NUCLEOTIDE SEQUENCE [LARGE SCALE GENOMIC DNA]</scope>
    <source>
        <strain evidence="6 7">NRRL Y-2026</strain>
    </source>
</reference>
<evidence type="ECO:0000256" key="2">
    <source>
        <dbReference type="ARBA" id="ARBA00022840"/>
    </source>
</evidence>
<keyword evidence="3" id="KW-0143">Chaperone</keyword>
<keyword evidence="7" id="KW-1185">Reference proteome</keyword>
<dbReference type="GO" id="GO:0140662">
    <property type="term" value="F:ATP-dependent protein folding chaperone"/>
    <property type="evidence" value="ECO:0007669"/>
    <property type="project" value="InterPro"/>
</dbReference>
<dbReference type="Gene3D" id="3.30.30.30">
    <property type="match status" value="1"/>
</dbReference>
<dbReference type="OrthoDB" id="10262720at2759"/>
<organism evidence="6 7">
    <name type="scientific">Pichia membranifaciens NRRL Y-2026</name>
    <dbReference type="NCBI Taxonomy" id="763406"/>
    <lineage>
        <taxon>Eukaryota</taxon>
        <taxon>Fungi</taxon>
        <taxon>Dikarya</taxon>
        <taxon>Ascomycota</taxon>
        <taxon>Saccharomycotina</taxon>
        <taxon>Pichiomycetes</taxon>
        <taxon>Pichiales</taxon>
        <taxon>Pichiaceae</taxon>
        <taxon>Pichia</taxon>
    </lineage>
</organism>
<dbReference type="GO" id="GO:0005524">
    <property type="term" value="F:ATP binding"/>
    <property type="evidence" value="ECO:0007669"/>
    <property type="project" value="UniProtKB-KW"/>
</dbReference>
<dbReference type="EMBL" id="KV454006">
    <property type="protein sequence ID" value="ODQ44794.1"/>
    <property type="molecule type" value="Genomic_DNA"/>
</dbReference>
<evidence type="ECO:0000313" key="7">
    <source>
        <dbReference type="Proteomes" id="UP000094455"/>
    </source>
</evidence>
<feature type="compositionally biased region" description="Basic and acidic residues" evidence="4">
    <location>
        <begin position="823"/>
        <end position="834"/>
    </location>
</feature>
<dbReference type="GO" id="GO:0030968">
    <property type="term" value="P:endoplasmic reticulum unfolded protein response"/>
    <property type="evidence" value="ECO:0007669"/>
    <property type="project" value="TreeGrafter"/>
</dbReference>
<keyword evidence="5" id="KW-0732">Signal</keyword>
<dbReference type="RefSeq" id="XP_019015907.1">
    <property type="nucleotide sequence ID" value="XM_019161905.1"/>
</dbReference>
<dbReference type="FunFam" id="3.90.640.10:FF:000003">
    <property type="entry name" value="Molecular chaperone DnaK"/>
    <property type="match status" value="1"/>
</dbReference>
<dbReference type="PANTHER" id="PTHR45639:SF3">
    <property type="entry name" value="HYPOXIA UP-REGULATED PROTEIN 1"/>
    <property type="match status" value="1"/>
</dbReference>